<feature type="transmembrane region" description="Helical" evidence="1">
    <location>
        <begin position="62"/>
        <end position="82"/>
    </location>
</feature>
<organism evidence="2 3">
    <name type="scientific">Paracoccus versutus</name>
    <name type="common">Thiobacillus versutus</name>
    <dbReference type="NCBI Taxonomy" id="34007"/>
    <lineage>
        <taxon>Bacteria</taxon>
        <taxon>Pseudomonadati</taxon>
        <taxon>Pseudomonadota</taxon>
        <taxon>Alphaproteobacteria</taxon>
        <taxon>Rhodobacterales</taxon>
        <taxon>Paracoccaceae</taxon>
        <taxon>Paracoccus</taxon>
    </lineage>
</organism>
<name>A0A3D9XKX9_PARVE</name>
<evidence type="ECO:0000256" key="1">
    <source>
        <dbReference type="SAM" id="Phobius"/>
    </source>
</evidence>
<comment type="caution">
    <text evidence="2">The sequence shown here is derived from an EMBL/GenBank/DDBJ whole genome shotgun (WGS) entry which is preliminary data.</text>
</comment>
<dbReference type="AlphaFoldDB" id="A0A3D9XKX9"/>
<feature type="transmembrane region" description="Helical" evidence="1">
    <location>
        <begin position="37"/>
        <end position="56"/>
    </location>
</feature>
<keyword evidence="1" id="KW-0472">Membrane</keyword>
<keyword evidence="1" id="KW-0812">Transmembrane</keyword>
<keyword evidence="1" id="KW-1133">Transmembrane helix</keyword>
<evidence type="ECO:0000313" key="2">
    <source>
        <dbReference type="EMBL" id="REF68802.1"/>
    </source>
</evidence>
<dbReference type="Proteomes" id="UP000256941">
    <property type="component" value="Unassembled WGS sequence"/>
</dbReference>
<sequence length="110" mass="11621">MRKGDVYLTSRLNHSVDRTWHLWYSAPRTVSGNSQHMLAYILAGVIGGMTSAVITLALGCAWVAALLCYVGFGIAGLTLAALPRMAVPSWANGRTGSPECGPMNDLGRAG</sequence>
<evidence type="ECO:0000313" key="3">
    <source>
        <dbReference type="Proteomes" id="UP000256941"/>
    </source>
</evidence>
<proteinExistence type="predicted"/>
<gene>
    <name evidence="2" type="ORF">BDD41_3877</name>
</gene>
<reference evidence="2 3" key="1">
    <citation type="submission" date="2018-08" db="EMBL/GenBank/DDBJ databases">
        <title>Genomic Encyclopedia of Archaeal and Bacterial Type Strains, Phase II (KMG-II): from individual species to whole genera.</title>
        <authorList>
            <person name="Goeker M."/>
        </authorList>
    </citation>
    <scope>NUCLEOTIDE SEQUENCE [LARGE SCALE GENOMIC DNA]</scope>
    <source>
        <strain evidence="2 3">DSM 17099</strain>
    </source>
</reference>
<protein>
    <submittedName>
        <fullName evidence="2">Uncharacterized protein</fullName>
    </submittedName>
</protein>
<accession>A0A3D9XKX9</accession>
<dbReference type="EMBL" id="QTUJ01000003">
    <property type="protein sequence ID" value="REF68802.1"/>
    <property type="molecule type" value="Genomic_DNA"/>
</dbReference>